<organism evidence="5 6">
    <name type="scientific">Gracilibacillus oryzae</name>
    <dbReference type="NCBI Taxonomy" id="1672701"/>
    <lineage>
        <taxon>Bacteria</taxon>
        <taxon>Bacillati</taxon>
        <taxon>Bacillota</taxon>
        <taxon>Bacilli</taxon>
        <taxon>Bacillales</taxon>
        <taxon>Bacillaceae</taxon>
        <taxon>Gracilibacillus</taxon>
    </lineage>
</organism>
<evidence type="ECO:0000256" key="1">
    <source>
        <dbReference type="ARBA" id="ARBA00023015"/>
    </source>
</evidence>
<dbReference type="SMART" id="SM00342">
    <property type="entry name" value="HTH_ARAC"/>
    <property type="match status" value="1"/>
</dbReference>
<dbReference type="SUPFAM" id="SSF46689">
    <property type="entry name" value="Homeodomain-like"/>
    <property type="match status" value="2"/>
</dbReference>
<dbReference type="Gene3D" id="2.60.120.10">
    <property type="entry name" value="Jelly Rolls"/>
    <property type="match status" value="1"/>
</dbReference>
<sequence length="284" mass="33319">MNTLTLKSYEIDHELFRIRYVNEMMFNKMNKTHFHTGYELYYLLAGEKLFFINDELFSAKKGDMVVIHPYDLHKTSSVKGVKAERIVVNFKWSFIKQHADIEDMEEGQFQQMPNKLGISVKEQLQVERILHEMVRECEGKPQQYRAFIQSLLMMLLIIINRNKVNEGTASKGTASMTDNKMLEVASYISKNYQHNLTLKEIANQYYLSPSYLSRTFKKVTGFNVSEYIQLVRIREAQKLLRDTDLKIIEIADFVGFAQIAHFNKVFKKLTNTSPLKFRQAEKTK</sequence>
<dbReference type="InterPro" id="IPR003313">
    <property type="entry name" value="AraC-bd"/>
</dbReference>
<dbReference type="GO" id="GO:0043565">
    <property type="term" value="F:sequence-specific DNA binding"/>
    <property type="evidence" value="ECO:0007669"/>
    <property type="project" value="InterPro"/>
</dbReference>
<evidence type="ECO:0000256" key="2">
    <source>
        <dbReference type="ARBA" id="ARBA00023125"/>
    </source>
</evidence>
<comment type="caution">
    <text evidence="5">The sequence shown here is derived from an EMBL/GenBank/DDBJ whole genome shotgun (WGS) entry which is preliminary data.</text>
</comment>
<reference evidence="5 6" key="1">
    <citation type="submission" date="2019-10" db="EMBL/GenBank/DDBJ databases">
        <title>Gracilibacillus sp. nov. isolated from rice seeds.</title>
        <authorList>
            <person name="He S."/>
        </authorList>
    </citation>
    <scope>NUCLEOTIDE SEQUENCE [LARGE SCALE GENOMIC DNA]</scope>
    <source>
        <strain evidence="5 6">TD8</strain>
    </source>
</reference>
<evidence type="ECO:0000256" key="3">
    <source>
        <dbReference type="ARBA" id="ARBA00023163"/>
    </source>
</evidence>
<dbReference type="InterPro" id="IPR014710">
    <property type="entry name" value="RmlC-like_jellyroll"/>
</dbReference>
<accession>A0A7C8KR46</accession>
<dbReference type="Proteomes" id="UP000480246">
    <property type="component" value="Unassembled WGS sequence"/>
</dbReference>
<evidence type="ECO:0000313" key="5">
    <source>
        <dbReference type="EMBL" id="KAB8129160.1"/>
    </source>
</evidence>
<dbReference type="OrthoDB" id="506156at2"/>
<dbReference type="Pfam" id="PF02311">
    <property type="entry name" value="AraC_binding"/>
    <property type="match status" value="1"/>
</dbReference>
<keyword evidence="2" id="KW-0238">DNA-binding</keyword>
<dbReference type="SUPFAM" id="SSF51215">
    <property type="entry name" value="Regulatory protein AraC"/>
    <property type="match status" value="1"/>
</dbReference>
<evidence type="ECO:0000313" key="6">
    <source>
        <dbReference type="Proteomes" id="UP000480246"/>
    </source>
</evidence>
<dbReference type="Gene3D" id="1.10.10.60">
    <property type="entry name" value="Homeodomain-like"/>
    <property type="match status" value="2"/>
</dbReference>
<dbReference type="InterPro" id="IPR009057">
    <property type="entry name" value="Homeodomain-like_sf"/>
</dbReference>
<dbReference type="RefSeq" id="WP_153405490.1">
    <property type="nucleotide sequence ID" value="NZ_ML762437.1"/>
</dbReference>
<dbReference type="Pfam" id="PF12833">
    <property type="entry name" value="HTH_18"/>
    <property type="match status" value="1"/>
</dbReference>
<dbReference type="AlphaFoldDB" id="A0A7C8KR46"/>
<evidence type="ECO:0000259" key="4">
    <source>
        <dbReference type="PROSITE" id="PS01124"/>
    </source>
</evidence>
<dbReference type="InterPro" id="IPR037923">
    <property type="entry name" value="HTH-like"/>
</dbReference>
<dbReference type="PROSITE" id="PS01124">
    <property type="entry name" value="HTH_ARAC_FAMILY_2"/>
    <property type="match status" value="1"/>
</dbReference>
<keyword evidence="1" id="KW-0805">Transcription regulation</keyword>
<proteinExistence type="predicted"/>
<name>A0A7C8KR46_9BACI</name>
<protein>
    <submittedName>
        <fullName evidence="5">AraC family transcriptional regulator</fullName>
    </submittedName>
</protein>
<dbReference type="InterPro" id="IPR018060">
    <property type="entry name" value="HTH_AraC"/>
</dbReference>
<gene>
    <name evidence="5" type="ORF">F9U64_15350</name>
</gene>
<feature type="domain" description="HTH araC/xylS-type" evidence="4">
    <location>
        <begin position="182"/>
        <end position="280"/>
    </location>
</feature>
<dbReference type="GO" id="GO:0003700">
    <property type="term" value="F:DNA-binding transcription factor activity"/>
    <property type="evidence" value="ECO:0007669"/>
    <property type="project" value="InterPro"/>
</dbReference>
<dbReference type="PANTHER" id="PTHR43280:SF2">
    <property type="entry name" value="HTH-TYPE TRANSCRIPTIONAL REGULATOR EXSA"/>
    <property type="match status" value="1"/>
</dbReference>
<dbReference type="PANTHER" id="PTHR43280">
    <property type="entry name" value="ARAC-FAMILY TRANSCRIPTIONAL REGULATOR"/>
    <property type="match status" value="1"/>
</dbReference>
<keyword evidence="6" id="KW-1185">Reference proteome</keyword>
<keyword evidence="3" id="KW-0804">Transcription</keyword>
<dbReference type="EMBL" id="WEID01000077">
    <property type="protein sequence ID" value="KAB8129160.1"/>
    <property type="molecule type" value="Genomic_DNA"/>
</dbReference>